<feature type="domain" description="PUM-HD" evidence="4">
    <location>
        <begin position="555"/>
        <end position="971"/>
    </location>
</feature>
<dbReference type="RefSeq" id="XP_067546919.1">
    <property type="nucleotide sequence ID" value="XM_067694615.1"/>
</dbReference>
<evidence type="ECO:0000256" key="2">
    <source>
        <dbReference type="PROSITE-ProRule" id="PRU00317"/>
    </source>
</evidence>
<dbReference type="GO" id="GO:0003729">
    <property type="term" value="F:mRNA binding"/>
    <property type="evidence" value="ECO:0007669"/>
    <property type="project" value="UniProtKB-ARBA"/>
</dbReference>
<comment type="caution">
    <text evidence="5">The sequence shown here is derived from an EMBL/GenBank/DDBJ whole genome shotgun (WGS) entry which is preliminary data.</text>
</comment>
<feature type="compositionally biased region" description="Polar residues" evidence="3">
    <location>
        <begin position="1153"/>
        <end position="1169"/>
    </location>
</feature>
<feature type="compositionally biased region" description="Pro residues" evidence="3">
    <location>
        <begin position="1113"/>
        <end position="1131"/>
    </location>
</feature>
<dbReference type="InterPro" id="IPR033133">
    <property type="entry name" value="PUM-HD"/>
</dbReference>
<dbReference type="OrthoDB" id="2017782at2759"/>
<feature type="compositionally biased region" description="Low complexity" evidence="3">
    <location>
        <begin position="111"/>
        <end position="131"/>
    </location>
</feature>
<feature type="compositionally biased region" description="Low complexity" evidence="3">
    <location>
        <begin position="17"/>
        <end position="28"/>
    </location>
</feature>
<feature type="region of interest" description="Disordered" evidence="3">
    <location>
        <begin position="91"/>
        <end position="156"/>
    </location>
</feature>
<keyword evidence="1" id="KW-0677">Repeat</keyword>
<dbReference type="SMART" id="SM00025">
    <property type="entry name" value="Pumilio"/>
    <property type="match status" value="6"/>
</dbReference>
<feature type="region of interest" description="Disordered" evidence="3">
    <location>
        <begin position="344"/>
        <end position="364"/>
    </location>
</feature>
<feature type="compositionally biased region" description="Polar residues" evidence="3">
    <location>
        <begin position="180"/>
        <end position="189"/>
    </location>
</feature>
<dbReference type="PANTHER" id="PTHR47093:SF1">
    <property type="entry name" value="PROTEIN JSN1-RELATED"/>
    <property type="match status" value="1"/>
</dbReference>
<feature type="compositionally biased region" description="Polar residues" evidence="3">
    <location>
        <begin position="1"/>
        <end position="16"/>
    </location>
</feature>
<dbReference type="InterPro" id="IPR052645">
    <property type="entry name" value="Pumilio_domain_protein"/>
</dbReference>
<feature type="compositionally biased region" description="Low complexity" evidence="3">
    <location>
        <begin position="344"/>
        <end position="355"/>
    </location>
</feature>
<feature type="repeat" description="Pumilio" evidence="2">
    <location>
        <begin position="633"/>
        <end position="669"/>
    </location>
</feature>
<organism evidence="5 6">
    <name type="scientific">Candida metapsilosis</name>
    <dbReference type="NCBI Taxonomy" id="273372"/>
    <lineage>
        <taxon>Eukaryota</taxon>
        <taxon>Fungi</taxon>
        <taxon>Dikarya</taxon>
        <taxon>Ascomycota</taxon>
        <taxon>Saccharomycotina</taxon>
        <taxon>Pichiomycetes</taxon>
        <taxon>Debaryomycetaceae</taxon>
        <taxon>Candida/Lodderomyces clade</taxon>
        <taxon>Candida</taxon>
    </lineage>
</organism>
<feature type="compositionally biased region" description="Low complexity" evidence="3">
    <location>
        <begin position="190"/>
        <end position="203"/>
    </location>
</feature>
<evidence type="ECO:0000259" key="4">
    <source>
        <dbReference type="PROSITE" id="PS50303"/>
    </source>
</evidence>
<feature type="repeat" description="Pumilio" evidence="2">
    <location>
        <begin position="713"/>
        <end position="751"/>
    </location>
</feature>
<dbReference type="Proteomes" id="UP000669133">
    <property type="component" value="Unassembled WGS sequence"/>
</dbReference>
<dbReference type="InterPro" id="IPR001313">
    <property type="entry name" value="Pumilio_RNA-bd_rpt"/>
</dbReference>
<feature type="region of interest" description="Disordered" evidence="3">
    <location>
        <begin position="971"/>
        <end position="1041"/>
    </location>
</feature>
<dbReference type="AlphaFoldDB" id="A0A8H8D945"/>
<feature type="repeat" description="Pumilio" evidence="2">
    <location>
        <begin position="675"/>
        <end position="711"/>
    </location>
</feature>
<feature type="region of interest" description="Disordered" evidence="3">
    <location>
        <begin position="776"/>
        <end position="798"/>
    </location>
</feature>
<proteinExistence type="predicted"/>
<keyword evidence="6" id="KW-1185">Reference proteome</keyword>
<dbReference type="PROSITE" id="PS50302">
    <property type="entry name" value="PUM"/>
    <property type="match status" value="3"/>
</dbReference>
<dbReference type="InterPro" id="IPR016024">
    <property type="entry name" value="ARM-type_fold"/>
</dbReference>
<feature type="compositionally biased region" description="Polar residues" evidence="3">
    <location>
        <begin position="132"/>
        <end position="142"/>
    </location>
</feature>
<sequence length="1169" mass="128298">MNNNNFIRSTSPSTSNQQQQQQQYQQQQGRSRSGTLPSSFSLRSQLTPNGHNPSLSNTSITLGNNNTSLTSSPIYTTDSLTNNNYNHDMLNIPTSKDAATSTSPLHTSFTSNNNGSGSGNNNNNNINLGLNVDSTNLSTTPTRRMRSGSLFSTNSIWNDDNNSSNSNHSLHSEFVMSPSLDATSPSHNHQQPQQQQQQQQQQQTHQYSSLRNRSYTTNAAIPSVTVNSTAESFNNYGNPTYNNGYYRSSGGQNKVSTSPFISIGGRANDATLFMDNFMLNGEESGSSVPRIRSQTYSGSTPPGVNEQLFTNVNTTVGGGLAGQTGVSGGGLGARFQFNPHLDSLQSQLNNSNSNSTGLETSDSGVITSQDIQPDLIDDYDFSQVTITTNFENTNLGPTRFLLFDNLPLYVDSLRLFTVLVNSNNHKSFGSVVSVKMTITTTSKLALVECTNIETAMNLKANFNHLEIAPGSTLYVAFAKIEEPRLDLQYNSPLKSVVEPNGGKTLRGQSNSPQSVLSKQGSIASIEVNAGAHYNTATAATALNTSHIIESITKLSSTADLKKIQSIINKCIAYSNDNYKSDFGPLPDPIPSRQFDSPTLRELRKVLENKEAGLFDQLVDSNFSQVSVDELALAMLDDLPEICYDYLGNTIVQKLFTLLDNPQAGDSLVKLMMVKEIAPYLTQLGIHKNGTWAIQKIINLCHSDFQQMYLIGASLKPYAVKLFNDQFGNYVIQGCIKFGSPFNDFVFEAMFDNFLEISFGRYGARCIRTILESSNSSNSGNSNGHGHHHESSNGSAKSFESGCVSQEQVLLVAGLILEFANELAVNSNGSLLITWYLDTFELHNGSKIDLIVDRFLPNLQNLCVHRLANLTILKILSINSAIQQEDGKDDVKRALINAIFENADNLKFILQERSDDNNLNAGPLFIYKVLSNPLLTDLTTPFLPAIKRVLMEINIVNFHHYKKLMDEVGLSSSRSGKSFSSKRGGASGASSGSGSSSGNNNNRRAQRNGNNGGSKYDSYHSQHHHSHSQPQQAAPLATSFHSQPIQQQFPMQQMPPQSFAYVPLVQPQQHQSQYTTQQPSAYMKQYYAQQAMAHAQQQQQQAQQQYYQQAQIPMGPPGSRPPQQQPQQPQPSPQELAVMQQLEQLSLSSAALGYNSNPGTPTVQQRNSYM</sequence>
<protein>
    <recommendedName>
        <fullName evidence="4">PUM-HD domain-containing protein</fullName>
    </recommendedName>
</protein>
<dbReference type="GO" id="GO:0000288">
    <property type="term" value="P:nuclear-transcribed mRNA catabolic process, deadenylation-dependent decay"/>
    <property type="evidence" value="ECO:0007669"/>
    <property type="project" value="TreeGrafter"/>
</dbReference>
<feature type="compositionally biased region" description="Polar residues" evidence="3">
    <location>
        <begin position="91"/>
        <end position="110"/>
    </location>
</feature>
<dbReference type="GeneID" id="93654068"/>
<dbReference type="Pfam" id="PF00806">
    <property type="entry name" value="PUF"/>
    <property type="match status" value="2"/>
</dbReference>
<dbReference type="InterPro" id="IPR011989">
    <property type="entry name" value="ARM-like"/>
</dbReference>
<evidence type="ECO:0000256" key="3">
    <source>
        <dbReference type="SAM" id="MobiDB-lite"/>
    </source>
</evidence>
<gene>
    <name evidence="5" type="ORF">I9W82_005439</name>
</gene>
<feature type="region of interest" description="Disordered" evidence="3">
    <location>
        <begin position="283"/>
        <end position="304"/>
    </location>
</feature>
<name>A0A8H8D945_9ASCO</name>
<evidence type="ECO:0000313" key="6">
    <source>
        <dbReference type="Proteomes" id="UP000669133"/>
    </source>
</evidence>
<dbReference type="PANTHER" id="PTHR47093">
    <property type="entry name" value="PROTEIN JSN1-RELATED"/>
    <property type="match status" value="1"/>
</dbReference>
<feature type="region of interest" description="Disordered" evidence="3">
    <location>
        <begin position="178"/>
        <end position="209"/>
    </location>
</feature>
<feature type="compositionally biased region" description="Low complexity" evidence="3">
    <location>
        <begin position="1101"/>
        <end position="1112"/>
    </location>
</feature>
<evidence type="ECO:0000313" key="5">
    <source>
        <dbReference type="EMBL" id="KAG5417803.1"/>
    </source>
</evidence>
<reference evidence="5 6" key="1">
    <citation type="submission" date="2020-12" db="EMBL/GenBank/DDBJ databases">
        <title>Effect of drift, selection, and recombination on the evolution of hybrid genomes in Candida yeast pathogens.</title>
        <authorList>
            <person name="Mixao V."/>
            <person name="Ksiezopolska E."/>
            <person name="Saus E."/>
            <person name="Boekhout T."/>
            <person name="Gacser A."/>
            <person name="Gabaldon T."/>
        </authorList>
    </citation>
    <scope>NUCLEOTIDE SEQUENCE [LARGE SCALE GENOMIC DNA]</scope>
    <source>
        <strain evidence="5 6">BP57</strain>
    </source>
</reference>
<dbReference type="PROSITE" id="PS50303">
    <property type="entry name" value="PUM_HD"/>
    <property type="match status" value="1"/>
</dbReference>
<dbReference type="SUPFAM" id="SSF48371">
    <property type="entry name" value="ARM repeat"/>
    <property type="match status" value="1"/>
</dbReference>
<feature type="region of interest" description="Disordered" evidence="3">
    <location>
        <begin position="1"/>
        <end position="64"/>
    </location>
</feature>
<accession>A0A8H8D945</accession>
<evidence type="ECO:0000256" key="1">
    <source>
        <dbReference type="ARBA" id="ARBA00022737"/>
    </source>
</evidence>
<dbReference type="Gene3D" id="1.25.10.10">
    <property type="entry name" value="Leucine-rich Repeat Variant"/>
    <property type="match status" value="1"/>
</dbReference>
<feature type="compositionally biased region" description="Low complexity" evidence="3">
    <location>
        <begin position="971"/>
        <end position="1008"/>
    </location>
</feature>
<dbReference type="EMBL" id="JAEOAQ010000007">
    <property type="protein sequence ID" value="KAG5417803.1"/>
    <property type="molecule type" value="Genomic_DNA"/>
</dbReference>
<feature type="region of interest" description="Disordered" evidence="3">
    <location>
        <begin position="1148"/>
        <end position="1169"/>
    </location>
</feature>
<feature type="compositionally biased region" description="Polar residues" evidence="3">
    <location>
        <begin position="29"/>
        <end position="64"/>
    </location>
</feature>
<feature type="region of interest" description="Disordered" evidence="3">
    <location>
        <begin position="1101"/>
        <end position="1135"/>
    </location>
</feature>